<dbReference type="InParanoid" id="A0A1S3J7K3"/>
<proteinExistence type="predicted"/>
<evidence type="ECO:0000259" key="4">
    <source>
        <dbReference type="PROSITE" id="PS50871"/>
    </source>
</evidence>
<dbReference type="PANTHER" id="PTHR15427">
    <property type="entry name" value="EMILIN ELASTIN MICROFIBRIL INTERFACE-LOCATED PROTEIN ELASTIN MICROFIBRIL INTERFACER"/>
    <property type="match status" value="1"/>
</dbReference>
<keyword evidence="5" id="KW-1185">Reference proteome</keyword>
<dbReference type="Gene3D" id="2.60.120.40">
    <property type="match status" value="1"/>
</dbReference>
<dbReference type="AlphaFoldDB" id="A0A1S3J7K3"/>
<dbReference type="GeneID" id="106170889"/>
<dbReference type="InterPro" id="IPR001073">
    <property type="entry name" value="C1q_dom"/>
</dbReference>
<dbReference type="PRINTS" id="PR00007">
    <property type="entry name" value="COMPLEMNTC1Q"/>
</dbReference>
<feature type="domain" description="C1q" evidence="4">
    <location>
        <begin position="128"/>
        <end position="266"/>
    </location>
</feature>
<sequence length="267" mass="29237">MTSYSVGFILTIVTMFTRAVSQDYMKLGCWGDTANRAVPTLEGKDPILDGNYWARVNPIEKCYQAAKKRGYQYFAVQNGGWCASSNNAVQTYMKYGPSARCKSDGEGGPWANQLYMIPSDLESCTNTTSNKLVAFSAGRSHDLDRSGKGEAVVVYDTVFLNDGNGYNKDTGKFTSPSSGVYVFHYHSLSINSKAVFVRLYLNGQIKNTGYGGTSKGHSTGSNTIALRLFKGDEVWIGLVGGHALHNHPGEFHSTFTGYLLYPSRCSQ</sequence>
<gene>
    <name evidence="6" type="primary">LOC106170889</name>
</gene>
<accession>A0A1S3J7K3</accession>
<dbReference type="InterPro" id="IPR050392">
    <property type="entry name" value="Collagen/C1q_domain"/>
</dbReference>
<feature type="signal peptide" evidence="3">
    <location>
        <begin position="1"/>
        <end position="21"/>
    </location>
</feature>
<comment type="subcellular location">
    <subcellularLocation>
        <location evidence="1">Secreted</location>
    </subcellularLocation>
</comment>
<dbReference type="PROSITE" id="PS50871">
    <property type="entry name" value="C1Q"/>
    <property type="match status" value="1"/>
</dbReference>
<organism evidence="5 6">
    <name type="scientific">Lingula anatina</name>
    <name type="common">Brachiopod</name>
    <name type="synonym">Lingula unguis</name>
    <dbReference type="NCBI Taxonomy" id="7574"/>
    <lineage>
        <taxon>Eukaryota</taxon>
        <taxon>Metazoa</taxon>
        <taxon>Spiralia</taxon>
        <taxon>Lophotrochozoa</taxon>
        <taxon>Brachiopoda</taxon>
        <taxon>Linguliformea</taxon>
        <taxon>Lingulata</taxon>
        <taxon>Lingulida</taxon>
        <taxon>Linguloidea</taxon>
        <taxon>Lingulidae</taxon>
        <taxon>Lingula</taxon>
    </lineage>
</organism>
<dbReference type="GO" id="GO:0005581">
    <property type="term" value="C:collagen trimer"/>
    <property type="evidence" value="ECO:0007669"/>
    <property type="project" value="UniProtKB-KW"/>
</dbReference>
<evidence type="ECO:0000313" key="6">
    <source>
        <dbReference type="RefSeq" id="XP_013406380.1"/>
    </source>
</evidence>
<name>A0A1S3J7K3_LINAN</name>
<dbReference type="SUPFAM" id="SSF49842">
    <property type="entry name" value="TNF-like"/>
    <property type="match status" value="1"/>
</dbReference>
<evidence type="ECO:0000256" key="1">
    <source>
        <dbReference type="ARBA" id="ARBA00004613"/>
    </source>
</evidence>
<dbReference type="OrthoDB" id="10055012at2759"/>
<protein>
    <submittedName>
        <fullName evidence="6">Complement C1q tumor necrosis factor-related protein 3-like</fullName>
    </submittedName>
</protein>
<dbReference type="Proteomes" id="UP000085678">
    <property type="component" value="Unplaced"/>
</dbReference>
<dbReference type="Pfam" id="PF00386">
    <property type="entry name" value="C1q"/>
    <property type="match status" value="1"/>
</dbReference>
<evidence type="ECO:0000313" key="5">
    <source>
        <dbReference type="Proteomes" id="UP000085678"/>
    </source>
</evidence>
<dbReference type="RefSeq" id="XP_013406380.1">
    <property type="nucleotide sequence ID" value="XM_013550926.1"/>
</dbReference>
<evidence type="ECO:0000256" key="3">
    <source>
        <dbReference type="SAM" id="SignalP"/>
    </source>
</evidence>
<keyword evidence="2" id="KW-0964">Secreted</keyword>
<feature type="chain" id="PRO_5010273561" evidence="3">
    <location>
        <begin position="22"/>
        <end position="267"/>
    </location>
</feature>
<keyword evidence="3" id="KW-0732">Signal</keyword>
<evidence type="ECO:0000256" key="2">
    <source>
        <dbReference type="ARBA" id="ARBA00022525"/>
    </source>
</evidence>
<dbReference type="InterPro" id="IPR008983">
    <property type="entry name" value="Tumour_necrosis_fac-like_dom"/>
</dbReference>
<dbReference type="PANTHER" id="PTHR15427:SF33">
    <property type="entry name" value="COLLAGEN IV NC1 DOMAIN-CONTAINING PROTEIN"/>
    <property type="match status" value="1"/>
</dbReference>
<reference evidence="6" key="1">
    <citation type="submission" date="2025-08" db="UniProtKB">
        <authorList>
            <consortium name="RefSeq"/>
        </authorList>
    </citation>
    <scope>IDENTIFICATION</scope>
    <source>
        <tissue evidence="6">Gonads</tissue>
    </source>
</reference>
<dbReference type="SMART" id="SM00110">
    <property type="entry name" value="C1Q"/>
    <property type="match status" value="1"/>
</dbReference>
<dbReference type="KEGG" id="lak:106170889"/>